<evidence type="ECO:0000313" key="2">
    <source>
        <dbReference type="Proteomes" id="UP001642409"/>
    </source>
</evidence>
<protein>
    <submittedName>
        <fullName evidence="1">Hypothetical_protein</fullName>
    </submittedName>
</protein>
<name>A0ABP1HJ89_9EUKA</name>
<evidence type="ECO:0000313" key="1">
    <source>
        <dbReference type="EMBL" id="CAL5994052.1"/>
    </source>
</evidence>
<gene>
    <name evidence="1" type="ORF">HINF_LOCUS13362</name>
</gene>
<sequence length="122" mass="14627">MKQQVQQGLSAYKTGKETIEKEKAYQNELKRQYYKLLYHDSNVKKNYSQQTCIDFGVKMDATAQESVVVRQKFRRMRSNLIEYNEGQIKQRAKNQRKVKYIQQSDFHLPPISKFSNSYIYKE</sequence>
<reference evidence="1 2" key="1">
    <citation type="submission" date="2024-07" db="EMBL/GenBank/DDBJ databases">
        <authorList>
            <person name="Akdeniz Z."/>
        </authorList>
    </citation>
    <scope>NUCLEOTIDE SEQUENCE [LARGE SCALE GENOMIC DNA]</scope>
</reference>
<dbReference type="Proteomes" id="UP001642409">
    <property type="component" value="Unassembled WGS sequence"/>
</dbReference>
<organism evidence="1 2">
    <name type="scientific">Hexamita inflata</name>
    <dbReference type="NCBI Taxonomy" id="28002"/>
    <lineage>
        <taxon>Eukaryota</taxon>
        <taxon>Metamonada</taxon>
        <taxon>Diplomonadida</taxon>
        <taxon>Hexamitidae</taxon>
        <taxon>Hexamitinae</taxon>
        <taxon>Hexamita</taxon>
    </lineage>
</organism>
<dbReference type="EMBL" id="CAXDID020000031">
    <property type="protein sequence ID" value="CAL5994052.1"/>
    <property type="molecule type" value="Genomic_DNA"/>
</dbReference>
<proteinExistence type="predicted"/>
<accession>A0ABP1HJ89</accession>
<comment type="caution">
    <text evidence="1">The sequence shown here is derived from an EMBL/GenBank/DDBJ whole genome shotgun (WGS) entry which is preliminary data.</text>
</comment>
<keyword evidence="2" id="KW-1185">Reference proteome</keyword>